<dbReference type="RefSeq" id="WP_129112459.1">
    <property type="nucleotide sequence ID" value="NZ_CP026520.1"/>
</dbReference>
<evidence type="ECO:0000256" key="1">
    <source>
        <dbReference type="SAM" id="MobiDB-lite"/>
    </source>
</evidence>
<proteinExistence type="predicted"/>
<organism evidence="2 3">
    <name type="scientific">Paenibacillus chitinolyticus</name>
    <dbReference type="NCBI Taxonomy" id="79263"/>
    <lineage>
        <taxon>Bacteria</taxon>
        <taxon>Bacillati</taxon>
        <taxon>Bacillota</taxon>
        <taxon>Bacilli</taxon>
        <taxon>Bacillales</taxon>
        <taxon>Paenibacillaceae</taxon>
        <taxon>Paenibacillus</taxon>
    </lineage>
</organism>
<comment type="caution">
    <text evidence="2">The sequence shown here is derived from an EMBL/GenBank/DDBJ whole genome shotgun (WGS) entry which is preliminary data.</text>
</comment>
<gene>
    <name evidence="2" type="ORF">M5X16_25545</name>
</gene>
<feature type="region of interest" description="Disordered" evidence="1">
    <location>
        <begin position="1"/>
        <end position="26"/>
    </location>
</feature>
<dbReference type="EMBL" id="JAMDMJ010000039">
    <property type="protein sequence ID" value="MCY9599127.1"/>
    <property type="molecule type" value="Genomic_DNA"/>
</dbReference>
<dbReference type="Proteomes" id="UP001527202">
    <property type="component" value="Unassembled WGS sequence"/>
</dbReference>
<name>A0ABT4FKS1_9BACL</name>
<accession>A0ABT4FKS1</accession>
<dbReference type="SUPFAM" id="SSF63825">
    <property type="entry name" value="YWTD domain"/>
    <property type="match status" value="1"/>
</dbReference>
<evidence type="ECO:0000313" key="3">
    <source>
        <dbReference type="Proteomes" id="UP001527202"/>
    </source>
</evidence>
<feature type="compositionally biased region" description="Basic and acidic residues" evidence="1">
    <location>
        <begin position="1"/>
        <end position="11"/>
    </location>
</feature>
<reference evidence="2 3" key="1">
    <citation type="submission" date="2022-05" db="EMBL/GenBank/DDBJ databases">
        <title>Genome Sequencing of Bee-Associated Microbes.</title>
        <authorList>
            <person name="Dunlap C."/>
        </authorList>
    </citation>
    <scope>NUCLEOTIDE SEQUENCE [LARGE SCALE GENOMIC DNA]</scope>
    <source>
        <strain evidence="2 3">NRRL B-23120</strain>
    </source>
</reference>
<evidence type="ECO:0000313" key="2">
    <source>
        <dbReference type="EMBL" id="MCY9599127.1"/>
    </source>
</evidence>
<dbReference type="GeneID" id="95374776"/>
<sequence length="529" mass="57129">MSIRRLGDMRIKPGASGDVQPSDVRAGKTFSSEIDTDLVGTLPDRGAMTFTPSGTSTVSIPDGIHASSKITQVNVPADKVLTGTTIASVAGTMSNRGAPTFNVSPNNQLISPGYYSGGIVAGDANIKPENIRQDVWIGGVKGTGLKYGVGEWIPFPSSKPYRLLQKFTYTIPFTDGAKNGQINIAGRKGSFLAWYYYWWSNPNYTTNYRSFIVCLNENGTERWKNSLGTNAPSHSGVYVSKDGLYGFLTKVDQISGESSTYYNLTVIKYRMSDGAVIWQAPTNYISFSPTGFFEDTNGELFIYGSYLGSGDGSNTIVRYNMASGTSSGFISGGSGRTESIAITPDGRYIYVKSTGYSDYNKLQGTGTTSNNEFGKRLFSTYGNYYFSRTNKILYVPSTGKLIAIGDSNAVIGSGPLPSGLNGTEITMMLEMNPDTYYPTEGFYRGLPGGYWAGYATLDDTGYALCGLSSSKGVYLLDGNTKTTPMLIPNSFFTSGYAPSMASWDGSNYLACADSGYNSATVYYLNAYYI</sequence>
<keyword evidence="3" id="KW-1185">Reference proteome</keyword>
<protein>
    <submittedName>
        <fullName evidence="2">Uncharacterized protein</fullName>
    </submittedName>
</protein>